<name>A0ABW0E938_9BACT</name>
<proteinExistence type="predicted"/>
<evidence type="ECO:0000259" key="2">
    <source>
        <dbReference type="Pfam" id="PF18962"/>
    </source>
</evidence>
<keyword evidence="4" id="KW-1185">Reference proteome</keyword>
<accession>A0ABW0E938</accession>
<feature type="signal peptide" evidence="1">
    <location>
        <begin position="1"/>
        <end position="18"/>
    </location>
</feature>
<feature type="chain" id="PRO_5046910757" evidence="1">
    <location>
        <begin position="19"/>
        <end position="560"/>
    </location>
</feature>
<dbReference type="Proteomes" id="UP001596161">
    <property type="component" value="Unassembled WGS sequence"/>
</dbReference>
<organism evidence="3 4">
    <name type="scientific">Adhaeribacter terreus</name>
    <dbReference type="NCBI Taxonomy" id="529703"/>
    <lineage>
        <taxon>Bacteria</taxon>
        <taxon>Pseudomonadati</taxon>
        <taxon>Bacteroidota</taxon>
        <taxon>Cytophagia</taxon>
        <taxon>Cytophagales</taxon>
        <taxon>Hymenobacteraceae</taxon>
        <taxon>Adhaeribacter</taxon>
    </lineage>
</organism>
<dbReference type="RefSeq" id="WP_378015752.1">
    <property type="nucleotide sequence ID" value="NZ_JBHSKT010000001.1"/>
</dbReference>
<comment type="caution">
    <text evidence="3">The sequence shown here is derived from an EMBL/GenBank/DDBJ whole genome shotgun (WGS) entry which is preliminary data.</text>
</comment>
<sequence length="560" mass="62037">MKKALILLLLGISLNAFSQGTQTEGISVSNLDVSNINPGILANGDMFNTLDFTSRPYPSTGNSAFEVPRGSGKHTIFAGALWIGGKDQQNNLYVASQTYRQGTPHSDANNWPGPIGNIHNPSHTAKYDKLWKISKAEIQNHIANYNNSNYSMPQAIATWPGNGNTANGEAAKLAPFIDLNNDGIYSPTQGDYPKINGDQAIYLILNDNGNVKYPTSPSMHAEVHVMHYGYDNPNIAAIFNTLFTEYRIINRGTINLQDFYAGIWIDFDLGNYGDDYVGCDTTQNRFFAYNADNYDEDSIITIDPYNGQQQVSYLNSYYGANPPAQSVIFLDKKMSHFMYYYHDSNPYYGYPNRAAGYYNYLRGHWKIGQRLTYGGVGTDSLNAPANYMYPGNPVTGNGWSEMNNLTSSVTNVPGDRRGVGSIGPFNLNAGQELKFTVAYNYSRGSSNLNSLVTAAQDAQTVHNFFRNSVVSSTKSERIQQTLKLFPNPANDLLQIQLPDSFENKDAIIAITDYTGRIVLKTKTAKANQNQQLDISKLSKGIYQVTVTSEKQTITSKLVKL</sequence>
<dbReference type="InterPro" id="IPR026444">
    <property type="entry name" value="Secre_tail"/>
</dbReference>
<feature type="domain" description="Secretion system C-terminal sorting" evidence="2">
    <location>
        <begin position="484"/>
        <end position="558"/>
    </location>
</feature>
<dbReference type="NCBIfam" id="TIGR04183">
    <property type="entry name" value="Por_Secre_tail"/>
    <property type="match status" value="1"/>
</dbReference>
<gene>
    <name evidence="3" type="ORF">ACFPIB_02050</name>
</gene>
<dbReference type="Pfam" id="PF18962">
    <property type="entry name" value="Por_Secre_tail"/>
    <property type="match status" value="1"/>
</dbReference>
<keyword evidence="1" id="KW-0732">Signal</keyword>
<evidence type="ECO:0000313" key="3">
    <source>
        <dbReference type="EMBL" id="MFC5269374.1"/>
    </source>
</evidence>
<evidence type="ECO:0000313" key="4">
    <source>
        <dbReference type="Proteomes" id="UP001596161"/>
    </source>
</evidence>
<reference evidence="4" key="1">
    <citation type="journal article" date="2019" name="Int. J. Syst. Evol. Microbiol.">
        <title>The Global Catalogue of Microorganisms (GCM) 10K type strain sequencing project: providing services to taxonomists for standard genome sequencing and annotation.</title>
        <authorList>
            <consortium name="The Broad Institute Genomics Platform"/>
            <consortium name="The Broad Institute Genome Sequencing Center for Infectious Disease"/>
            <person name="Wu L."/>
            <person name="Ma J."/>
        </authorList>
    </citation>
    <scope>NUCLEOTIDE SEQUENCE [LARGE SCALE GENOMIC DNA]</scope>
    <source>
        <strain evidence="4">KACC 12602</strain>
    </source>
</reference>
<evidence type="ECO:0000256" key="1">
    <source>
        <dbReference type="SAM" id="SignalP"/>
    </source>
</evidence>
<dbReference type="EMBL" id="JBHSKT010000001">
    <property type="protein sequence ID" value="MFC5269374.1"/>
    <property type="molecule type" value="Genomic_DNA"/>
</dbReference>
<protein>
    <submittedName>
        <fullName evidence="3">T9SS type A sorting domain-containing protein</fullName>
    </submittedName>
</protein>